<gene>
    <name evidence="3" type="ORF">OFLC_LOCUS7815</name>
</gene>
<evidence type="ECO:0000256" key="1">
    <source>
        <dbReference type="ARBA" id="ARBA00022603"/>
    </source>
</evidence>
<evidence type="ECO:0000313" key="3">
    <source>
        <dbReference type="EMBL" id="VDO52635.1"/>
    </source>
</evidence>
<organism evidence="5">
    <name type="scientific">Onchocerca flexuosa</name>
    <dbReference type="NCBI Taxonomy" id="387005"/>
    <lineage>
        <taxon>Eukaryota</taxon>
        <taxon>Metazoa</taxon>
        <taxon>Ecdysozoa</taxon>
        <taxon>Nematoda</taxon>
        <taxon>Chromadorea</taxon>
        <taxon>Rhabditida</taxon>
        <taxon>Spirurina</taxon>
        <taxon>Spiruromorpha</taxon>
        <taxon>Filarioidea</taxon>
        <taxon>Onchocercidae</taxon>
        <taxon>Onchocerca</taxon>
    </lineage>
</organism>
<evidence type="ECO:0000256" key="2">
    <source>
        <dbReference type="ARBA" id="ARBA00022679"/>
    </source>
</evidence>
<dbReference type="PANTHER" id="PTHR13090:SF1">
    <property type="entry name" value="ARGININE-HYDROXYLASE NDUFAF5, MITOCHONDRIAL"/>
    <property type="match status" value="1"/>
</dbReference>
<dbReference type="GO" id="GO:0008168">
    <property type="term" value="F:methyltransferase activity"/>
    <property type="evidence" value="ECO:0007669"/>
    <property type="project" value="UniProtKB-KW"/>
</dbReference>
<keyword evidence="4" id="KW-1185">Reference proteome</keyword>
<reference evidence="3 4" key="2">
    <citation type="submission" date="2018-11" db="EMBL/GenBank/DDBJ databases">
        <authorList>
            <consortium name="Pathogen Informatics"/>
        </authorList>
    </citation>
    <scope>NUCLEOTIDE SEQUENCE [LARGE SCALE GENOMIC DNA]</scope>
</reference>
<dbReference type="GO" id="GO:0032259">
    <property type="term" value="P:methylation"/>
    <property type="evidence" value="ECO:0007669"/>
    <property type="project" value="UniProtKB-KW"/>
</dbReference>
<dbReference type="WBParaSite" id="OFLC_0000781701-mRNA-1">
    <property type="protein sequence ID" value="OFLC_0000781701-mRNA-1"/>
    <property type="gene ID" value="OFLC_0000781701"/>
</dbReference>
<dbReference type="STRING" id="387005.A0A183HK06"/>
<reference evidence="5" key="1">
    <citation type="submission" date="2016-06" db="UniProtKB">
        <authorList>
            <consortium name="WormBaseParasite"/>
        </authorList>
    </citation>
    <scope>IDENTIFICATION</scope>
</reference>
<evidence type="ECO:0000313" key="4">
    <source>
        <dbReference type="Proteomes" id="UP000267606"/>
    </source>
</evidence>
<dbReference type="AlphaFoldDB" id="A0A183HK06"/>
<accession>A0A183HK06</accession>
<dbReference type="GO" id="GO:0005739">
    <property type="term" value="C:mitochondrion"/>
    <property type="evidence" value="ECO:0007669"/>
    <property type="project" value="TreeGrafter"/>
</dbReference>
<dbReference type="GO" id="GO:0032981">
    <property type="term" value="P:mitochondrial respiratory chain complex I assembly"/>
    <property type="evidence" value="ECO:0007669"/>
    <property type="project" value="TreeGrafter"/>
</dbReference>
<dbReference type="InterPro" id="IPR050602">
    <property type="entry name" value="Malonyl-ACP_OMT"/>
</dbReference>
<protein>
    <submittedName>
        <fullName evidence="5">DOT1 domain-containing protein</fullName>
    </submittedName>
</protein>
<dbReference type="PANTHER" id="PTHR13090">
    <property type="entry name" value="ARGININE-HYDROXYLASE NDUFAF5, MITOCHONDRIAL"/>
    <property type="match status" value="1"/>
</dbReference>
<proteinExistence type="predicted"/>
<keyword evidence="1" id="KW-0489">Methyltransferase</keyword>
<dbReference type="EMBL" id="UZAJ01008406">
    <property type="protein sequence ID" value="VDO52635.1"/>
    <property type="molecule type" value="Genomic_DNA"/>
</dbReference>
<evidence type="ECO:0000313" key="5">
    <source>
        <dbReference type="WBParaSite" id="OFLC_0000781701-mRNA-1"/>
    </source>
</evidence>
<keyword evidence="2" id="KW-0808">Transferase</keyword>
<name>A0A183HK06_9BILA</name>
<sequence length="129" mass="14760">MASWLPCSRTVLYLLHNLSINSRKYAGKIALRRESVDKRFLCTSSEGIIFDREAKRIQRNRAAQLDDYNVCQYVKDEIAYRVADKVFDLTKFNDICIDIGCGSGHIAMNLIKVILNLINRLIIFANSVC</sequence>
<dbReference type="Proteomes" id="UP000267606">
    <property type="component" value="Unassembled WGS sequence"/>
</dbReference>